<dbReference type="PRINTS" id="PR00598">
    <property type="entry name" value="HTHMARR"/>
</dbReference>
<reference evidence="3 4" key="1">
    <citation type="submission" date="2020-05" db="EMBL/GenBank/DDBJ databases">
        <title>Actinomadura verrucosospora NRRL-B18236 (PFL_A860) Genome sequencing and assembly.</title>
        <authorList>
            <person name="Samborskyy M."/>
        </authorList>
    </citation>
    <scope>NUCLEOTIDE SEQUENCE [LARGE SCALE GENOMIC DNA]</scope>
    <source>
        <strain evidence="3 4">NRRL:B18236</strain>
    </source>
</reference>
<dbReference type="Pfam" id="PF01047">
    <property type="entry name" value="MarR"/>
    <property type="match status" value="1"/>
</dbReference>
<sequence>MNQPRPGSGAAPGPASGAASGAEPDPARRVWRNLWTLMQERGDRRAEVAEALGMSFFRTKVLRRLAAAPEPFTLRGLADLLGTDRPYVTLVVDDLVERGFVERTANPADRRSKLVTVTDAGREAAARAERILGTPPAVLYELPPEDLAVLDRVAARLVEDQ</sequence>
<evidence type="ECO:0000256" key="1">
    <source>
        <dbReference type="SAM" id="MobiDB-lite"/>
    </source>
</evidence>
<dbReference type="PANTHER" id="PTHR33164">
    <property type="entry name" value="TRANSCRIPTIONAL REGULATOR, MARR FAMILY"/>
    <property type="match status" value="1"/>
</dbReference>
<dbReference type="Gene3D" id="1.10.10.10">
    <property type="entry name" value="Winged helix-like DNA-binding domain superfamily/Winged helix DNA-binding domain"/>
    <property type="match status" value="1"/>
</dbReference>
<feature type="domain" description="HTH marR-type" evidence="2">
    <location>
        <begin position="27"/>
        <end position="159"/>
    </location>
</feature>
<feature type="region of interest" description="Disordered" evidence="1">
    <location>
        <begin position="1"/>
        <end position="25"/>
    </location>
</feature>
<dbReference type="RefSeq" id="WP_173099802.1">
    <property type="nucleotide sequence ID" value="NZ_CP053892.1"/>
</dbReference>
<keyword evidence="4" id="KW-1185">Reference proteome</keyword>
<feature type="compositionally biased region" description="Low complexity" evidence="1">
    <location>
        <begin position="1"/>
        <end position="24"/>
    </location>
</feature>
<dbReference type="SMART" id="SM00347">
    <property type="entry name" value="HTH_MARR"/>
    <property type="match status" value="1"/>
</dbReference>
<name>A0A7D3ZS75_ACTVE</name>
<dbReference type="InterPro" id="IPR000835">
    <property type="entry name" value="HTH_MarR-typ"/>
</dbReference>
<evidence type="ECO:0000313" key="4">
    <source>
        <dbReference type="Proteomes" id="UP000501240"/>
    </source>
</evidence>
<accession>A0A7D3ZS75</accession>
<dbReference type="SUPFAM" id="SSF46785">
    <property type="entry name" value="Winged helix' DNA-binding domain"/>
    <property type="match status" value="1"/>
</dbReference>
<dbReference type="PROSITE" id="PS50995">
    <property type="entry name" value="HTH_MARR_2"/>
    <property type="match status" value="1"/>
</dbReference>
<dbReference type="GO" id="GO:0006950">
    <property type="term" value="P:response to stress"/>
    <property type="evidence" value="ECO:0007669"/>
    <property type="project" value="TreeGrafter"/>
</dbReference>
<dbReference type="EMBL" id="CP053892">
    <property type="protein sequence ID" value="QKG26343.1"/>
    <property type="molecule type" value="Genomic_DNA"/>
</dbReference>
<dbReference type="InterPro" id="IPR036388">
    <property type="entry name" value="WH-like_DNA-bd_sf"/>
</dbReference>
<dbReference type="InterPro" id="IPR039422">
    <property type="entry name" value="MarR/SlyA-like"/>
</dbReference>
<gene>
    <name evidence="3" type="ORF">ACTIVE_7996</name>
</gene>
<evidence type="ECO:0000259" key="2">
    <source>
        <dbReference type="PROSITE" id="PS50995"/>
    </source>
</evidence>
<dbReference type="PANTHER" id="PTHR33164:SF43">
    <property type="entry name" value="HTH-TYPE TRANSCRIPTIONAL REPRESSOR YETL"/>
    <property type="match status" value="1"/>
</dbReference>
<dbReference type="Proteomes" id="UP000501240">
    <property type="component" value="Chromosome"/>
</dbReference>
<proteinExistence type="predicted"/>
<dbReference type="GO" id="GO:0003700">
    <property type="term" value="F:DNA-binding transcription factor activity"/>
    <property type="evidence" value="ECO:0007669"/>
    <property type="project" value="InterPro"/>
</dbReference>
<evidence type="ECO:0000313" key="3">
    <source>
        <dbReference type="EMBL" id="QKG26343.1"/>
    </source>
</evidence>
<organism evidence="3 4">
    <name type="scientific">Actinomadura verrucosospora</name>
    <dbReference type="NCBI Taxonomy" id="46165"/>
    <lineage>
        <taxon>Bacteria</taxon>
        <taxon>Bacillati</taxon>
        <taxon>Actinomycetota</taxon>
        <taxon>Actinomycetes</taxon>
        <taxon>Streptosporangiales</taxon>
        <taxon>Thermomonosporaceae</taxon>
        <taxon>Actinomadura</taxon>
    </lineage>
</organism>
<protein>
    <submittedName>
        <fullName evidence="3">MarR family transcriptional regulator</fullName>
    </submittedName>
</protein>
<dbReference type="InterPro" id="IPR036390">
    <property type="entry name" value="WH_DNA-bd_sf"/>
</dbReference>
<dbReference type="AlphaFoldDB" id="A0A7D3ZS75"/>